<evidence type="ECO:0000256" key="1">
    <source>
        <dbReference type="SAM" id="MobiDB-lite"/>
    </source>
</evidence>
<name>A0A2P6TH09_CHLSO</name>
<dbReference type="Proteomes" id="UP000239899">
    <property type="component" value="Unassembled WGS sequence"/>
</dbReference>
<dbReference type="AlphaFoldDB" id="A0A2P6TH09"/>
<dbReference type="InterPro" id="IPR011051">
    <property type="entry name" value="RmlC_Cupin_sf"/>
</dbReference>
<reference evidence="2 3" key="1">
    <citation type="journal article" date="2018" name="Plant J.">
        <title>Genome sequences of Chlorella sorokiniana UTEX 1602 and Micractinium conductrix SAG 241.80: implications to maltose excretion by a green alga.</title>
        <authorList>
            <person name="Arriola M.B."/>
            <person name="Velmurugan N."/>
            <person name="Zhang Y."/>
            <person name="Plunkett M.H."/>
            <person name="Hondzo H."/>
            <person name="Barney B.M."/>
        </authorList>
    </citation>
    <scope>NUCLEOTIDE SEQUENCE [LARGE SCALE GENOMIC DNA]</scope>
    <source>
        <strain evidence="3">UTEX 1602</strain>
    </source>
</reference>
<organism evidence="2 3">
    <name type="scientific">Chlorella sorokiniana</name>
    <name type="common">Freshwater green alga</name>
    <dbReference type="NCBI Taxonomy" id="3076"/>
    <lineage>
        <taxon>Eukaryota</taxon>
        <taxon>Viridiplantae</taxon>
        <taxon>Chlorophyta</taxon>
        <taxon>core chlorophytes</taxon>
        <taxon>Trebouxiophyceae</taxon>
        <taxon>Chlorellales</taxon>
        <taxon>Chlorellaceae</taxon>
        <taxon>Chlorella clade</taxon>
        <taxon>Chlorella</taxon>
    </lineage>
</organism>
<dbReference type="PANTHER" id="PTHR35721:SF1">
    <property type="entry name" value="UREIDOGLYCOLATE HYDROLASE"/>
    <property type="match status" value="1"/>
</dbReference>
<protein>
    <submittedName>
        <fullName evidence="2">Ureidoglycolate hydrolase</fullName>
    </submittedName>
</protein>
<dbReference type="OrthoDB" id="2018886at2759"/>
<gene>
    <name evidence="2" type="ORF">C2E21_7557</name>
</gene>
<feature type="compositionally biased region" description="Low complexity" evidence="1">
    <location>
        <begin position="1"/>
        <end position="13"/>
    </location>
</feature>
<dbReference type="PANTHER" id="PTHR35721">
    <property type="entry name" value="UREIDOGLYCOLATE HYDROLASE"/>
    <property type="match status" value="1"/>
</dbReference>
<keyword evidence="3" id="KW-1185">Reference proteome</keyword>
<dbReference type="EMBL" id="LHPG02000016">
    <property type="protein sequence ID" value="PRW33575.1"/>
    <property type="molecule type" value="Genomic_DNA"/>
</dbReference>
<sequence length="197" mass="21703">MATPPTAAAAVAAGVEERPQQPPAGQQPAQQQERRVVQLRAVDITPANFAPFGQLAGANDDGKLFDEQDAQLDLSAGQPRFYIMRLPRRGRRFQRITYHAKVTQCLGGLQPASPWFLVVARPTLSLEAYPRQADLAAFRIPHGVFVKLHKGTWHAGPLFDGDGPFDFYNLELSDTNVTDHNTHDYGQAEGLAFEIVD</sequence>
<dbReference type="SUPFAM" id="SSF51182">
    <property type="entry name" value="RmlC-like cupins"/>
    <property type="match status" value="1"/>
</dbReference>
<keyword evidence="2" id="KW-0378">Hydrolase</keyword>
<feature type="region of interest" description="Disordered" evidence="1">
    <location>
        <begin position="1"/>
        <end position="33"/>
    </location>
</feature>
<proteinExistence type="predicted"/>
<evidence type="ECO:0000313" key="2">
    <source>
        <dbReference type="EMBL" id="PRW33575.1"/>
    </source>
</evidence>
<dbReference type="GO" id="GO:0004848">
    <property type="term" value="F:ureidoglycolate hydrolase activity"/>
    <property type="evidence" value="ECO:0007669"/>
    <property type="project" value="InterPro"/>
</dbReference>
<comment type="caution">
    <text evidence="2">The sequence shown here is derived from an EMBL/GenBank/DDBJ whole genome shotgun (WGS) entry which is preliminary data.</text>
</comment>
<accession>A0A2P6TH09</accession>
<dbReference type="InterPro" id="IPR024060">
    <property type="entry name" value="Ureidoglycolate_lyase_dom_sf"/>
</dbReference>
<dbReference type="Gene3D" id="2.60.120.480">
    <property type="entry name" value="Ureidoglycolate hydrolase"/>
    <property type="match status" value="1"/>
</dbReference>
<evidence type="ECO:0000313" key="3">
    <source>
        <dbReference type="Proteomes" id="UP000239899"/>
    </source>
</evidence>